<keyword evidence="11" id="KW-1185">Reference proteome</keyword>
<comment type="caution">
    <text evidence="10">The sequence shown here is derived from an EMBL/GenBank/DDBJ whole genome shotgun (WGS) entry which is preliminary data.</text>
</comment>
<evidence type="ECO:0000313" key="11">
    <source>
        <dbReference type="Proteomes" id="UP000241890"/>
    </source>
</evidence>
<evidence type="ECO:0000256" key="5">
    <source>
        <dbReference type="ARBA" id="ARBA00023187"/>
    </source>
</evidence>
<dbReference type="AlphaFoldDB" id="A0A2R5GL15"/>
<dbReference type="PROSITE" id="PS50294">
    <property type="entry name" value="WD_REPEATS_REGION"/>
    <property type="match status" value="1"/>
</dbReference>
<dbReference type="PROSITE" id="PS00678">
    <property type="entry name" value="WD_REPEATS_1"/>
    <property type="match status" value="1"/>
</dbReference>
<dbReference type="PROSITE" id="PS50082">
    <property type="entry name" value="WD_REPEATS_2"/>
    <property type="match status" value="2"/>
</dbReference>
<sequence>MEVDANEVLRVVLQFLVESGLEKTARTLESEADVRLNVVPDVTKIGALIEAKDWATLLSSLNQCQLPRSVMWSLYEEILADLVERGEEGAAKEILRDSEDLEALKKENGARFDELQNLLLQLLGQALAFRGELDRIEANDKDGDEGRKRKDSKKRKRRSPSLFSGSQETLAAQLKRARKRGLIGVGNDDIDAKQLESGGKKRLLEAYAKITMGQDVTLNAACISWDGKSIATGTADGFIEIYDLARGFLRKDLVYQQENDIMMHKKAVLGLDWSRDGKYLASSSLDGTVIVWDVASGKRVTRIKRAHGKVPVNCVRFSSTGNRIVTGGGDHTVRIFSAETGNAIQTLRGPQAQVNAVCFVAGDDAYVAAGCCAQDKPSRICAAAEDGQLYIYDWASRGKDSIDLASADVSRIRASAPEPSSVPLRSDDEQELIETLGLVHSPIAAHARVAAILAGGRLQLLRDS</sequence>
<feature type="repeat" description="WD" evidence="8">
    <location>
        <begin position="312"/>
        <end position="346"/>
    </location>
</feature>
<keyword evidence="2 8" id="KW-0853">WD repeat</keyword>
<dbReference type="InterPro" id="IPR019775">
    <property type="entry name" value="WD40_repeat_CS"/>
</dbReference>
<evidence type="ECO:0000256" key="3">
    <source>
        <dbReference type="ARBA" id="ARBA00022664"/>
    </source>
</evidence>
<evidence type="ECO:0000256" key="1">
    <source>
        <dbReference type="ARBA" id="ARBA00004324"/>
    </source>
</evidence>
<dbReference type="SMART" id="SM00667">
    <property type="entry name" value="LisH"/>
    <property type="match status" value="1"/>
</dbReference>
<comment type="similarity">
    <text evidence="6">Belongs to the WD repeat SMU1 family.</text>
</comment>
<keyword evidence="3" id="KW-0507">mRNA processing</keyword>
<feature type="repeat" description="WD" evidence="8">
    <location>
        <begin position="261"/>
        <end position="302"/>
    </location>
</feature>
<dbReference type="InterPro" id="IPR006594">
    <property type="entry name" value="LisH"/>
</dbReference>
<dbReference type="PROSITE" id="PS50896">
    <property type="entry name" value="LISH"/>
    <property type="match status" value="1"/>
</dbReference>
<dbReference type="GO" id="GO:0016607">
    <property type="term" value="C:nuclear speck"/>
    <property type="evidence" value="ECO:0007669"/>
    <property type="project" value="UniProtKB-SubCell"/>
</dbReference>
<dbReference type="Pfam" id="PF00400">
    <property type="entry name" value="WD40"/>
    <property type="match status" value="2"/>
</dbReference>
<feature type="compositionally biased region" description="Basic and acidic residues" evidence="9">
    <location>
        <begin position="139"/>
        <end position="148"/>
    </location>
</feature>
<gene>
    <name evidence="10" type="ORF">FCC1311_055352</name>
</gene>
<dbReference type="InterPro" id="IPR045184">
    <property type="entry name" value="SMU1"/>
</dbReference>
<evidence type="ECO:0000256" key="7">
    <source>
        <dbReference type="ARBA" id="ARBA00026184"/>
    </source>
</evidence>
<dbReference type="GO" id="GO:0000398">
    <property type="term" value="P:mRNA splicing, via spliceosome"/>
    <property type="evidence" value="ECO:0007669"/>
    <property type="project" value="InterPro"/>
</dbReference>
<feature type="compositionally biased region" description="Basic residues" evidence="9">
    <location>
        <begin position="149"/>
        <end position="159"/>
    </location>
</feature>
<dbReference type="InterPro" id="IPR036322">
    <property type="entry name" value="WD40_repeat_dom_sf"/>
</dbReference>
<protein>
    <recommendedName>
        <fullName evidence="7">WD40 repeat-containing protein SMU1</fullName>
    </recommendedName>
</protein>
<name>A0A2R5GL15_9STRA</name>
<dbReference type="InParanoid" id="A0A2R5GL15"/>
<organism evidence="10 11">
    <name type="scientific">Hondaea fermentalgiana</name>
    <dbReference type="NCBI Taxonomy" id="2315210"/>
    <lineage>
        <taxon>Eukaryota</taxon>
        <taxon>Sar</taxon>
        <taxon>Stramenopiles</taxon>
        <taxon>Bigyra</taxon>
        <taxon>Labyrinthulomycetes</taxon>
        <taxon>Thraustochytrida</taxon>
        <taxon>Thraustochytriidae</taxon>
        <taxon>Hondaea</taxon>
    </lineage>
</organism>
<dbReference type="FunCoup" id="A0A2R5GL15">
    <property type="interactions" value="522"/>
</dbReference>
<comment type="subcellular location">
    <subcellularLocation>
        <location evidence="1">Nucleus speckle</location>
    </subcellularLocation>
</comment>
<dbReference type="InterPro" id="IPR001680">
    <property type="entry name" value="WD40_rpt"/>
</dbReference>
<keyword evidence="4" id="KW-0677">Repeat</keyword>
<dbReference type="Gene3D" id="2.130.10.10">
    <property type="entry name" value="YVTN repeat-like/Quinoprotein amine dehydrogenase"/>
    <property type="match status" value="2"/>
</dbReference>
<dbReference type="InterPro" id="IPR015943">
    <property type="entry name" value="WD40/YVTN_repeat-like_dom_sf"/>
</dbReference>
<accession>A0A2R5GL15</accession>
<dbReference type="SUPFAM" id="SSF50978">
    <property type="entry name" value="WD40 repeat-like"/>
    <property type="match status" value="1"/>
</dbReference>
<dbReference type="EMBL" id="BEYU01000056">
    <property type="protein sequence ID" value="GBG29313.1"/>
    <property type="molecule type" value="Genomic_DNA"/>
</dbReference>
<dbReference type="SMART" id="SM00320">
    <property type="entry name" value="WD40"/>
    <property type="match status" value="4"/>
</dbReference>
<evidence type="ECO:0000256" key="4">
    <source>
        <dbReference type="ARBA" id="ARBA00022737"/>
    </source>
</evidence>
<dbReference type="PANTHER" id="PTHR22848">
    <property type="entry name" value="WD40 REPEAT PROTEIN"/>
    <property type="match status" value="1"/>
</dbReference>
<dbReference type="Proteomes" id="UP000241890">
    <property type="component" value="Unassembled WGS sequence"/>
</dbReference>
<evidence type="ECO:0000256" key="2">
    <source>
        <dbReference type="ARBA" id="ARBA00022574"/>
    </source>
</evidence>
<proteinExistence type="inferred from homology"/>
<evidence type="ECO:0000256" key="9">
    <source>
        <dbReference type="SAM" id="MobiDB-lite"/>
    </source>
</evidence>
<evidence type="ECO:0000256" key="6">
    <source>
        <dbReference type="ARBA" id="ARBA00025801"/>
    </source>
</evidence>
<evidence type="ECO:0000313" key="10">
    <source>
        <dbReference type="EMBL" id="GBG29313.1"/>
    </source>
</evidence>
<keyword evidence="5" id="KW-0508">mRNA splicing</keyword>
<reference evidence="10 11" key="1">
    <citation type="submission" date="2017-12" db="EMBL/GenBank/DDBJ databases">
        <title>Sequencing, de novo assembly and annotation of complete genome of a new Thraustochytrid species, strain FCC1311.</title>
        <authorList>
            <person name="Sedici K."/>
            <person name="Godart F."/>
            <person name="Aiese Cigliano R."/>
            <person name="Sanseverino W."/>
            <person name="Barakat M."/>
            <person name="Ortet P."/>
            <person name="Marechal E."/>
            <person name="Cagnac O."/>
            <person name="Amato A."/>
        </authorList>
    </citation>
    <scope>NUCLEOTIDE SEQUENCE [LARGE SCALE GENOMIC DNA]</scope>
</reference>
<feature type="region of interest" description="Disordered" evidence="9">
    <location>
        <begin position="139"/>
        <end position="166"/>
    </location>
</feature>
<evidence type="ECO:0000256" key="8">
    <source>
        <dbReference type="PROSITE-ProRule" id="PRU00221"/>
    </source>
</evidence>
<dbReference type="OrthoDB" id="538223at2759"/>